<proteinExistence type="predicted"/>
<accession>A0ABN8NUJ6</accession>
<dbReference type="Proteomes" id="UP001159405">
    <property type="component" value="Unassembled WGS sequence"/>
</dbReference>
<protein>
    <submittedName>
        <fullName evidence="1">Uncharacterized protein</fullName>
    </submittedName>
</protein>
<reference evidence="1 2" key="1">
    <citation type="submission" date="2022-05" db="EMBL/GenBank/DDBJ databases">
        <authorList>
            <consortium name="Genoscope - CEA"/>
            <person name="William W."/>
        </authorList>
    </citation>
    <scope>NUCLEOTIDE SEQUENCE [LARGE SCALE GENOMIC DNA]</scope>
</reference>
<name>A0ABN8NUJ6_9CNID</name>
<dbReference type="EMBL" id="CALNXK010000032">
    <property type="protein sequence ID" value="CAH3118866.1"/>
    <property type="molecule type" value="Genomic_DNA"/>
</dbReference>
<sequence>MAAGAGALFVTLAIFSGRRDPEWSISSRNPEYAEIKQLLDNARTAGFAYDPIRMPPRLGYKGFVVKASNINKRELIVGPNTVKLQQLLLETAPGDLLPQGLKDEVLAEINSGNVRPGDP</sequence>
<evidence type="ECO:0000313" key="1">
    <source>
        <dbReference type="EMBL" id="CAH3118866.1"/>
    </source>
</evidence>
<evidence type="ECO:0000313" key="2">
    <source>
        <dbReference type="Proteomes" id="UP001159405"/>
    </source>
</evidence>
<gene>
    <name evidence="1" type="ORF">PLOB_00026640</name>
</gene>
<keyword evidence="2" id="KW-1185">Reference proteome</keyword>
<organism evidence="1 2">
    <name type="scientific">Porites lobata</name>
    <dbReference type="NCBI Taxonomy" id="104759"/>
    <lineage>
        <taxon>Eukaryota</taxon>
        <taxon>Metazoa</taxon>
        <taxon>Cnidaria</taxon>
        <taxon>Anthozoa</taxon>
        <taxon>Hexacorallia</taxon>
        <taxon>Scleractinia</taxon>
        <taxon>Fungiina</taxon>
        <taxon>Poritidae</taxon>
        <taxon>Porites</taxon>
    </lineage>
</organism>
<comment type="caution">
    <text evidence="1">The sequence shown here is derived from an EMBL/GenBank/DDBJ whole genome shotgun (WGS) entry which is preliminary data.</text>
</comment>